<protein>
    <recommendedName>
        <fullName evidence="1">Importin-7/11-like TPR repeats domain-containing protein</fullName>
    </recommendedName>
</protein>
<dbReference type="PANTHER" id="PTHR10997:SF7">
    <property type="entry name" value="IMPORTIN-11"/>
    <property type="match status" value="1"/>
</dbReference>
<name>A0A843V193_COLES</name>
<reference evidence="2" key="1">
    <citation type="submission" date="2017-07" db="EMBL/GenBank/DDBJ databases">
        <title>Taro Niue Genome Assembly and Annotation.</title>
        <authorList>
            <person name="Atibalentja N."/>
            <person name="Keating K."/>
            <person name="Fields C.J."/>
        </authorList>
    </citation>
    <scope>NUCLEOTIDE SEQUENCE</scope>
    <source>
        <strain evidence="2">Niue_2</strain>
        <tissue evidence="2">Leaf</tissue>
    </source>
</reference>
<dbReference type="SUPFAM" id="SSF48371">
    <property type="entry name" value="ARM repeat"/>
    <property type="match status" value="1"/>
</dbReference>
<dbReference type="InterPro" id="IPR016024">
    <property type="entry name" value="ARM-type_fold"/>
</dbReference>
<dbReference type="GO" id="GO:0006606">
    <property type="term" value="P:protein import into nucleus"/>
    <property type="evidence" value="ECO:0007669"/>
    <property type="project" value="TreeGrafter"/>
</dbReference>
<gene>
    <name evidence="2" type="ORF">Taro_021034</name>
</gene>
<evidence type="ECO:0000313" key="3">
    <source>
        <dbReference type="Proteomes" id="UP000652761"/>
    </source>
</evidence>
<dbReference type="Pfam" id="PF25758">
    <property type="entry name" value="TPR_IPO11"/>
    <property type="match status" value="1"/>
</dbReference>
<dbReference type="InterPro" id="IPR011989">
    <property type="entry name" value="ARM-like"/>
</dbReference>
<evidence type="ECO:0000313" key="2">
    <source>
        <dbReference type="EMBL" id="MQL88467.1"/>
    </source>
</evidence>
<feature type="domain" description="Importin-7/11-like TPR repeats" evidence="1">
    <location>
        <begin position="154"/>
        <end position="290"/>
    </location>
</feature>
<evidence type="ECO:0000259" key="1">
    <source>
        <dbReference type="Pfam" id="PF25758"/>
    </source>
</evidence>
<dbReference type="Gene3D" id="1.25.10.10">
    <property type="entry name" value="Leucine-rich Repeat Variant"/>
    <property type="match status" value="1"/>
</dbReference>
<dbReference type="GO" id="GO:0005829">
    <property type="term" value="C:cytosol"/>
    <property type="evidence" value="ECO:0007669"/>
    <property type="project" value="TreeGrafter"/>
</dbReference>
<organism evidence="2 3">
    <name type="scientific">Colocasia esculenta</name>
    <name type="common">Wild taro</name>
    <name type="synonym">Arum esculentum</name>
    <dbReference type="NCBI Taxonomy" id="4460"/>
    <lineage>
        <taxon>Eukaryota</taxon>
        <taxon>Viridiplantae</taxon>
        <taxon>Streptophyta</taxon>
        <taxon>Embryophyta</taxon>
        <taxon>Tracheophyta</taxon>
        <taxon>Spermatophyta</taxon>
        <taxon>Magnoliopsida</taxon>
        <taxon>Liliopsida</taxon>
        <taxon>Araceae</taxon>
        <taxon>Aroideae</taxon>
        <taxon>Colocasieae</taxon>
        <taxon>Colocasia</taxon>
    </lineage>
</organism>
<dbReference type="EMBL" id="NMUH01001060">
    <property type="protein sequence ID" value="MQL88467.1"/>
    <property type="molecule type" value="Genomic_DNA"/>
</dbReference>
<dbReference type="AlphaFoldDB" id="A0A843V193"/>
<sequence>MGIGQSGSKFAISDLGFVSGGSKRRDLGLNQLILAEIGPIKGDIRRPVSCALIRLLQDPDVAVRLASCRSLCFLIGDCNVSEEDFNEFLPTCWSACFRLMEELQEFDSKVQILNLISVSMEHAGEKIVPFAKHLTDFFQKMWEESTGESLLQIQLLAALRNFVGSLGYQSPICYDMVLPILQKGIDINNPDELNLLEDSVLLWEATLAHAPSLVPQLLDFFPYLVAIMERSFDHLQVAISIIEDYIIFAGAEFLNRHASSLAKLLDGIIGNVSDKGLLSTLPIIDVLVQVLKF</sequence>
<dbReference type="GO" id="GO:0005635">
    <property type="term" value="C:nuclear envelope"/>
    <property type="evidence" value="ECO:0007669"/>
    <property type="project" value="TreeGrafter"/>
</dbReference>
<comment type="caution">
    <text evidence="2">The sequence shown here is derived from an EMBL/GenBank/DDBJ whole genome shotgun (WGS) entry which is preliminary data.</text>
</comment>
<dbReference type="PANTHER" id="PTHR10997">
    <property type="entry name" value="IMPORTIN-7, 8, 11"/>
    <property type="match status" value="1"/>
</dbReference>
<accession>A0A843V193</accession>
<keyword evidence="3" id="KW-1185">Reference proteome</keyword>
<dbReference type="Proteomes" id="UP000652761">
    <property type="component" value="Unassembled WGS sequence"/>
</dbReference>
<proteinExistence type="predicted"/>
<dbReference type="OrthoDB" id="361693at2759"/>
<dbReference type="InterPro" id="IPR058669">
    <property type="entry name" value="TPR_IPO7/11-like"/>
</dbReference>